<sequence>MGRDGEFEQGFYDVAVVGAGPTGLLLAGDLAAAGLRTVLLEKRDGESNLTRAFAVHARTLEHLDARGVADELVTTGQALRSLRLFGRLAVELGELPTRFPFVLITPQYETERVLERRALHAGLELRRGAEVTGLQQDAEGVTLTLADGAAVRASYAVGTDGVRSRIRELLGMPYPGESVVSSVMLGDVRLSRPPAEVLTVGANDAGFAFMAPFGDGWYRVIAWDRDDQQDDRAPVTEEELREAVRRVLGDDHGLGEARWLSRFHSDERQVPRYRDGRVFLAGDAAHCHSPAGGQGMNTGLQDAANLGWKLAAAVKGWTPDADALLDSYHAERHPVGAMVLRTSGGLIRVALAQTRTTRLARGVATALADHLGPVTRRGGLMVSGLAISYGGVRRAPDLALAGKPGRLYEALREGRFVLVGAGQGVADNWSDQLLRTEAAVADAPTRLVRPDGYVAWSADRPTAAELGAALADHLGGPR</sequence>
<feature type="domain" description="FAD-binding" evidence="4">
    <location>
        <begin position="12"/>
        <end position="342"/>
    </location>
</feature>
<dbReference type="Gene3D" id="3.30.70.2450">
    <property type="match status" value="1"/>
</dbReference>
<dbReference type="PRINTS" id="PR00420">
    <property type="entry name" value="RNGMNOXGNASE"/>
</dbReference>
<evidence type="ECO:0000313" key="6">
    <source>
        <dbReference type="Proteomes" id="UP001596174"/>
    </source>
</evidence>
<dbReference type="Proteomes" id="UP001596174">
    <property type="component" value="Unassembled WGS sequence"/>
</dbReference>
<organism evidence="5 6">
    <name type="scientific">Streptacidiphilus monticola</name>
    <dbReference type="NCBI Taxonomy" id="2161674"/>
    <lineage>
        <taxon>Bacteria</taxon>
        <taxon>Bacillati</taxon>
        <taxon>Actinomycetota</taxon>
        <taxon>Actinomycetes</taxon>
        <taxon>Kitasatosporales</taxon>
        <taxon>Streptomycetaceae</taxon>
        <taxon>Streptacidiphilus</taxon>
    </lineage>
</organism>
<dbReference type="Gene3D" id="3.40.30.120">
    <property type="match status" value="1"/>
</dbReference>
<dbReference type="Gene3D" id="3.50.50.60">
    <property type="entry name" value="FAD/NAD(P)-binding domain"/>
    <property type="match status" value="1"/>
</dbReference>
<dbReference type="GO" id="GO:0004497">
    <property type="term" value="F:monooxygenase activity"/>
    <property type="evidence" value="ECO:0007669"/>
    <property type="project" value="UniProtKB-KW"/>
</dbReference>
<evidence type="ECO:0000313" key="5">
    <source>
        <dbReference type="EMBL" id="MFC5909948.1"/>
    </source>
</evidence>
<name>A0ABW1G6M4_9ACTN</name>
<accession>A0ABW1G6M4</accession>
<dbReference type="PANTHER" id="PTHR43004">
    <property type="entry name" value="TRK SYSTEM POTASSIUM UPTAKE PROTEIN"/>
    <property type="match status" value="1"/>
</dbReference>
<keyword evidence="3" id="KW-0274">FAD</keyword>
<evidence type="ECO:0000256" key="2">
    <source>
        <dbReference type="ARBA" id="ARBA00022630"/>
    </source>
</evidence>
<comment type="cofactor">
    <cofactor evidence="1">
        <name>FAD</name>
        <dbReference type="ChEBI" id="CHEBI:57692"/>
    </cofactor>
</comment>
<keyword evidence="2" id="KW-0285">Flavoprotein</keyword>
<keyword evidence="6" id="KW-1185">Reference proteome</keyword>
<gene>
    <name evidence="5" type="ORF">ACFP3V_22365</name>
</gene>
<dbReference type="InterPro" id="IPR002938">
    <property type="entry name" value="FAD-bd"/>
</dbReference>
<dbReference type="InterPro" id="IPR036188">
    <property type="entry name" value="FAD/NAD-bd_sf"/>
</dbReference>
<dbReference type="PANTHER" id="PTHR43004:SF19">
    <property type="entry name" value="BINDING MONOOXYGENASE, PUTATIVE (JCVI)-RELATED"/>
    <property type="match status" value="1"/>
</dbReference>
<dbReference type="RefSeq" id="WP_380586226.1">
    <property type="nucleotide sequence ID" value="NZ_JBHSQJ010000095.1"/>
</dbReference>
<evidence type="ECO:0000256" key="3">
    <source>
        <dbReference type="ARBA" id="ARBA00022827"/>
    </source>
</evidence>
<evidence type="ECO:0000259" key="4">
    <source>
        <dbReference type="Pfam" id="PF01494"/>
    </source>
</evidence>
<protein>
    <submittedName>
        <fullName evidence="5">FAD-dependent monooxygenase</fullName>
    </submittedName>
</protein>
<proteinExistence type="predicted"/>
<dbReference type="EMBL" id="JBHSQJ010000095">
    <property type="protein sequence ID" value="MFC5909948.1"/>
    <property type="molecule type" value="Genomic_DNA"/>
</dbReference>
<dbReference type="SUPFAM" id="SSF51905">
    <property type="entry name" value="FAD/NAD(P)-binding domain"/>
    <property type="match status" value="1"/>
</dbReference>
<dbReference type="Pfam" id="PF01494">
    <property type="entry name" value="FAD_binding_3"/>
    <property type="match status" value="1"/>
</dbReference>
<reference evidence="6" key="1">
    <citation type="journal article" date="2019" name="Int. J. Syst. Evol. Microbiol.">
        <title>The Global Catalogue of Microorganisms (GCM) 10K type strain sequencing project: providing services to taxonomists for standard genome sequencing and annotation.</title>
        <authorList>
            <consortium name="The Broad Institute Genomics Platform"/>
            <consortium name="The Broad Institute Genome Sequencing Center for Infectious Disease"/>
            <person name="Wu L."/>
            <person name="Ma J."/>
        </authorList>
    </citation>
    <scope>NUCLEOTIDE SEQUENCE [LARGE SCALE GENOMIC DNA]</scope>
    <source>
        <strain evidence="6">JCM 4816</strain>
    </source>
</reference>
<keyword evidence="5" id="KW-0560">Oxidoreductase</keyword>
<evidence type="ECO:0000256" key="1">
    <source>
        <dbReference type="ARBA" id="ARBA00001974"/>
    </source>
</evidence>
<comment type="caution">
    <text evidence="5">The sequence shown here is derived from an EMBL/GenBank/DDBJ whole genome shotgun (WGS) entry which is preliminary data.</text>
</comment>
<dbReference type="Pfam" id="PF21274">
    <property type="entry name" value="Rng_hyd_C"/>
    <property type="match status" value="1"/>
</dbReference>
<keyword evidence="5" id="KW-0503">Monooxygenase</keyword>
<dbReference type="InterPro" id="IPR050641">
    <property type="entry name" value="RIFMO-like"/>
</dbReference>